<dbReference type="OrthoDB" id="9779518at2"/>
<dbReference type="InterPro" id="IPR002838">
    <property type="entry name" value="AIM24"/>
</dbReference>
<dbReference type="KEGG" id="cia:BEN51_01475"/>
<protein>
    <recommendedName>
        <fullName evidence="3">AIM24 family protein</fullName>
    </recommendedName>
</protein>
<dbReference type="InterPro" id="IPR016031">
    <property type="entry name" value="Trp_RNA-bd_attenuator-like_dom"/>
</dbReference>
<name>A0A343J9J8_9CLOT</name>
<dbReference type="PANTHER" id="PTHR38074:SF1">
    <property type="entry name" value="ALTERED INHERITANCE OF MITOCHONDRIA PROTEIN 24, MITOCHONDRIAL"/>
    <property type="match status" value="1"/>
</dbReference>
<dbReference type="SUPFAM" id="SSF51219">
    <property type="entry name" value="TRAP-like"/>
    <property type="match status" value="1"/>
</dbReference>
<dbReference type="Pfam" id="PF01987">
    <property type="entry name" value="AIM24"/>
    <property type="match status" value="1"/>
</dbReference>
<dbReference type="PANTHER" id="PTHR38074">
    <property type="entry name" value="ALTERED INHERITANCE OF MITOCHONDRIA PROTEIN 24, MITOCHONDRIAL"/>
    <property type="match status" value="1"/>
</dbReference>
<dbReference type="EMBL" id="CP016786">
    <property type="protein sequence ID" value="ASW42206.1"/>
    <property type="molecule type" value="Genomic_DNA"/>
</dbReference>
<evidence type="ECO:0008006" key="3">
    <source>
        <dbReference type="Google" id="ProtNLM"/>
    </source>
</evidence>
<evidence type="ECO:0000313" key="1">
    <source>
        <dbReference type="EMBL" id="ASW42206.1"/>
    </source>
</evidence>
<reference evidence="1 2" key="1">
    <citation type="submission" date="2016-08" db="EMBL/GenBank/DDBJ databases">
        <title>Complete Genome Sequence Of The Indigo Reducing Clostridium isatidis DSM15098.</title>
        <authorList>
            <person name="Little G.T."/>
            <person name="Minton N.P."/>
        </authorList>
    </citation>
    <scope>NUCLEOTIDE SEQUENCE [LARGE SCALE GENOMIC DNA]</scope>
    <source>
        <strain evidence="1 2">DSM 15098</strain>
    </source>
</reference>
<proteinExistence type="predicted"/>
<dbReference type="InterPro" id="IPR036983">
    <property type="entry name" value="AIM24_sf"/>
</dbReference>
<evidence type="ECO:0000313" key="2">
    <source>
        <dbReference type="Proteomes" id="UP000264883"/>
    </source>
</evidence>
<dbReference type="AlphaFoldDB" id="A0A343J9J8"/>
<organism evidence="1 2">
    <name type="scientific">Clostridium isatidis</name>
    <dbReference type="NCBI Taxonomy" id="182773"/>
    <lineage>
        <taxon>Bacteria</taxon>
        <taxon>Bacillati</taxon>
        <taxon>Bacillota</taxon>
        <taxon>Clostridia</taxon>
        <taxon>Eubacteriales</taxon>
        <taxon>Clostridiaceae</taxon>
        <taxon>Clostridium</taxon>
    </lineage>
</organism>
<sequence length="273" mass="31260">MRASFNINNKMTMIAEMRNDTVFQILEYDDLGENLDPKISMKLDYIKRENNKLRQARIILDNSEIKVEPGKLSYFKGEINIENKGGFVGIGKKLISNIVMKEAAHKPVVEGSGEVFLEPAFENFILLELEDEEIIIDNKAFCACESSIEITTLREIRDPYLEEYSNMLKLMGSGIVLITIPVSHKEILKCKIYRDSIKINGDIVLLRSGSIEHEIEKISSNLLGDSSEGKFLNIYNGTGELWLAPTIKVYENLREKIEEDMIEYLRDIENTRN</sequence>
<dbReference type="RefSeq" id="WP_119864336.1">
    <property type="nucleotide sequence ID" value="NZ_CP016786.1"/>
</dbReference>
<dbReference type="Gene3D" id="3.60.160.10">
    <property type="entry name" value="Mitochondrial biogenesis AIM24"/>
    <property type="match status" value="1"/>
</dbReference>
<dbReference type="Proteomes" id="UP000264883">
    <property type="component" value="Chromosome"/>
</dbReference>
<keyword evidence="2" id="KW-1185">Reference proteome</keyword>
<accession>A0A343J9J8</accession>
<gene>
    <name evidence="1" type="ORF">BEN51_01475</name>
</gene>